<evidence type="ECO:0000313" key="2">
    <source>
        <dbReference type="Proteomes" id="UP001189122"/>
    </source>
</evidence>
<name>A0A7I8IWS1_SPIIN</name>
<dbReference type="EMBL" id="CACRZD030000006">
    <property type="protein sequence ID" value="CAA6662034.1"/>
    <property type="molecule type" value="Genomic_DNA"/>
</dbReference>
<dbReference type="AlphaFoldDB" id="A0A7I8IWS1"/>
<organism evidence="1">
    <name type="scientific">Spirodela intermedia</name>
    <name type="common">Intermediate duckweed</name>
    <dbReference type="NCBI Taxonomy" id="51605"/>
    <lineage>
        <taxon>Eukaryota</taxon>
        <taxon>Viridiplantae</taxon>
        <taxon>Streptophyta</taxon>
        <taxon>Embryophyta</taxon>
        <taxon>Tracheophyta</taxon>
        <taxon>Spermatophyta</taxon>
        <taxon>Magnoliopsida</taxon>
        <taxon>Liliopsida</taxon>
        <taxon>Araceae</taxon>
        <taxon>Lemnoideae</taxon>
        <taxon>Spirodela</taxon>
    </lineage>
</organism>
<evidence type="ECO:0000313" key="1">
    <source>
        <dbReference type="EMBL" id="CAA2622382.1"/>
    </source>
</evidence>
<dbReference type="EMBL" id="LR743593">
    <property type="protein sequence ID" value="CAA2622382.1"/>
    <property type="molecule type" value="Genomic_DNA"/>
</dbReference>
<reference evidence="1 2" key="1">
    <citation type="submission" date="2019-12" db="EMBL/GenBank/DDBJ databases">
        <authorList>
            <person name="Scholz U."/>
            <person name="Mascher M."/>
            <person name="Fiebig A."/>
        </authorList>
    </citation>
    <scope>NUCLEOTIDE SEQUENCE</scope>
</reference>
<proteinExistence type="predicted"/>
<keyword evidence="2" id="KW-1185">Reference proteome</keyword>
<sequence>MLLCSKRVFFIFCVFFFYIFS</sequence>
<protein>
    <submittedName>
        <fullName evidence="1">Uncharacterized protein</fullName>
    </submittedName>
</protein>
<accession>A0A7I8IWS1</accession>
<gene>
    <name evidence="1" type="ORF">SI7747_06008428</name>
</gene>
<dbReference type="Proteomes" id="UP001189122">
    <property type="component" value="Unassembled WGS sequence"/>
</dbReference>